<feature type="transmembrane region" description="Helical" evidence="2">
    <location>
        <begin position="217"/>
        <end position="239"/>
    </location>
</feature>
<dbReference type="Proteomes" id="UP001305498">
    <property type="component" value="Chromosome"/>
</dbReference>
<evidence type="ECO:0000256" key="1">
    <source>
        <dbReference type="SAM" id="MobiDB-lite"/>
    </source>
</evidence>
<feature type="transmembrane region" description="Helical" evidence="2">
    <location>
        <begin position="175"/>
        <end position="196"/>
    </location>
</feature>
<dbReference type="EMBL" id="CP118157">
    <property type="protein sequence ID" value="WOF24356.1"/>
    <property type="molecule type" value="Genomic_DNA"/>
</dbReference>
<keyword evidence="4" id="KW-0482">Metalloprotease</keyword>
<reference evidence="4 5" key="1">
    <citation type="submission" date="2023-02" db="EMBL/GenBank/DDBJ databases">
        <title>Microbacterium betulae sp. nov., isolated from birch wood.</title>
        <authorList>
            <person name="Pasciak M."/>
            <person name="Pawlik K.J."/>
            <person name="Martynowski D."/>
            <person name="Laczmanski L."/>
            <person name="Ciekot J."/>
            <person name="Szponar B."/>
            <person name="Wojcik-Fatla A."/>
            <person name="Mackiewicz B."/>
            <person name="Farian E."/>
            <person name="Cholewa G."/>
            <person name="Cholewa A."/>
            <person name="Dutkiewicz J."/>
        </authorList>
    </citation>
    <scope>NUCLEOTIDE SEQUENCE [LARGE SCALE GENOMIC DNA]</scope>
    <source>
        <strain evidence="4 5">AB</strain>
    </source>
</reference>
<sequence length="333" mass="35027">MTVPASAVPSPDPQGIVTPQSPKRSLPAPPLERVPWAAVAVFVIVSFAAAWLVVLPLWLADGLANPLATLILPAMMLTPMLAVLVVTFVLKTPARGERLRSLGIWPLRPFARTIWLTVAAMYLPLVVIAATTFLAGALGFAQLDLTMAGFDALNRQQAAASGIDAALLPPAQVVFALQILLLPVGVLTGNALLALGEEVGWRGWLLPSLRPLGVWPSLLVSGAIWGLWHAPIILLGYNFGRADVVGVLLMVAGCVAWGVLFGWLRLRTGSVWPAVIGHASLNGLGQFIVFFLPLGASPDAALAGPLGVASWIVLAVVVAVLAACGQFRRRVLS</sequence>
<organism evidence="4 5">
    <name type="scientific">Microbacterium betulae</name>
    <dbReference type="NCBI Taxonomy" id="2981139"/>
    <lineage>
        <taxon>Bacteria</taxon>
        <taxon>Bacillati</taxon>
        <taxon>Actinomycetota</taxon>
        <taxon>Actinomycetes</taxon>
        <taxon>Micrococcales</taxon>
        <taxon>Microbacteriaceae</taxon>
        <taxon>Microbacterium</taxon>
    </lineage>
</organism>
<keyword evidence="2" id="KW-0812">Transmembrane</keyword>
<keyword evidence="4" id="KW-0378">Hydrolase</keyword>
<dbReference type="AlphaFoldDB" id="A0AA97FJZ9"/>
<dbReference type="PANTHER" id="PTHR35797">
    <property type="entry name" value="PROTEASE-RELATED"/>
    <property type="match status" value="1"/>
</dbReference>
<protein>
    <submittedName>
        <fullName evidence="4">CPBP family intramembrane metalloprotease</fullName>
    </submittedName>
</protein>
<name>A0AA97FJZ9_9MICO</name>
<evidence type="ECO:0000256" key="2">
    <source>
        <dbReference type="SAM" id="Phobius"/>
    </source>
</evidence>
<evidence type="ECO:0000313" key="4">
    <source>
        <dbReference type="EMBL" id="WOF24356.1"/>
    </source>
</evidence>
<evidence type="ECO:0000259" key="3">
    <source>
        <dbReference type="Pfam" id="PF02517"/>
    </source>
</evidence>
<accession>A0AA97FJZ9</accession>
<keyword evidence="2" id="KW-0472">Membrane</keyword>
<proteinExistence type="predicted"/>
<feature type="region of interest" description="Disordered" evidence="1">
    <location>
        <begin position="1"/>
        <end position="28"/>
    </location>
</feature>
<feature type="transmembrane region" description="Helical" evidence="2">
    <location>
        <begin position="113"/>
        <end position="141"/>
    </location>
</feature>
<dbReference type="GO" id="GO:0080120">
    <property type="term" value="P:CAAX-box protein maturation"/>
    <property type="evidence" value="ECO:0007669"/>
    <property type="project" value="UniProtKB-ARBA"/>
</dbReference>
<feature type="domain" description="CAAX prenyl protease 2/Lysostaphin resistance protein A-like" evidence="3">
    <location>
        <begin position="185"/>
        <end position="283"/>
    </location>
</feature>
<keyword evidence="4" id="KW-0645">Protease</keyword>
<dbReference type="Pfam" id="PF02517">
    <property type="entry name" value="Rce1-like"/>
    <property type="match status" value="1"/>
</dbReference>
<feature type="transmembrane region" description="Helical" evidence="2">
    <location>
        <begin position="245"/>
        <end position="264"/>
    </location>
</feature>
<evidence type="ECO:0000313" key="5">
    <source>
        <dbReference type="Proteomes" id="UP001305498"/>
    </source>
</evidence>
<feature type="transmembrane region" description="Helical" evidence="2">
    <location>
        <begin position="271"/>
        <end position="294"/>
    </location>
</feature>
<gene>
    <name evidence="4" type="ORF">N8K70_06725</name>
</gene>
<feature type="transmembrane region" description="Helical" evidence="2">
    <location>
        <begin position="34"/>
        <end position="58"/>
    </location>
</feature>
<dbReference type="InterPro" id="IPR003675">
    <property type="entry name" value="Rce1/LyrA-like_dom"/>
</dbReference>
<dbReference type="PANTHER" id="PTHR35797:SF1">
    <property type="entry name" value="PROTEASE"/>
    <property type="match status" value="1"/>
</dbReference>
<feature type="transmembrane region" description="Helical" evidence="2">
    <location>
        <begin position="70"/>
        <end position="92"/>
    </location>
</feature>
<dbReference type="GO" id="GO:0004175">
    <property type="term" value="F:endopeptidase activity"/>
    <property type="evidence" value="ECO:0007669"/>
    <property type="project" value="UniProtKB-ARBA"/>
</dbReference>
<keyword evidence="2" id="KW-1133">Transmembrane helix</keyword>
<feature type="transmembrane region" description="Helical" evidence="2">
    <location>
        <begin position="300"/>
        <end position="324"/>
    </location>
</feature>
<keyword evidence="5" id="KW-1185">Reference proteome</keyword>
<dbReference type="RefSeq" id="WP_317140828.1">
    <property type="nucleotide sequence ID" value="NZ_CP118157.1"/>
</dbReference>
<dbReference type="InterPro" id="IPR042150">
    <property type="entry name" value="MmRce1-like"/>
</dbReference>
<dbReference type="KEGG" id="mbet:N8K70_06725"/>
<dbReference type="GO" id="GO:0008237">
    <property type="term" value="F:metallopeptidase activity"/>
    <property type="evidence" value="ECO:0007669"/>
    <property type="project" value="UniProtKB-KW"/>
</dbReference>